<sequence>MLQALQTLPVDDNGTKLAYLDSGVPSHTSPFGNRYITIFALHGMAFTCHAFEKIAIVASSAGVRFVAISRRDYPGSTPLSATDLRVLNDGTDEEKAQHVRNRGVEIATFIDKFVEQNELPPPDEKGSGGGFAILGWSLGGTHAFATVTNIDALADAARARFAHYMRLLIMLEVPDLPIGITPAPKSWGPTQYKSIPLDLRLPFFSGWITSYFTHGDLSKRDIDEIEYIVPSPAGVPSIYNMSAEQRAAIVYNDCALTSEIPLMTCCAAQLHATYEKAAFSKKLREILPNMKVLSLVGDSAASFTLVAMFVMEKDDAAHGGGNIQFRLIEGGNHLMFWDKPEVTLRTILDTMV</sequence>
<dbReference type="Pfam" id="PF12697">
    <property type="entry name" value="Abhydrolase_6"/>
    <property type="match status" value="1"/>
</dbReference>
<reference evidence="2 3" key="1">
    <citation type="journal article" date="2012" name="BMC Genomics">
        <title>Comparative genomics of the white-rot fungi, Phanerochaete carnosa and P. chrysosporium, to elucidate the genetic basis of the distinct wood types they colonize.</title>
        <authorList>
            <person name="Suzuki H."/>
            <person name="MacDonald J."/>
            <person name="Syed K."/>
            <person name="Salamov A."/>
            <person name="Hori C."/>
            <person name="Aerts A."/>
            <person name="Henrissat B."/>
            <person name="Wiebenga A."/>
            <person name="vanKuyk P.A."/>
            <person name="Barry K."/>
            <person name="Lindquist E."/>
            <person name="LaButti K."/>
            <person name="Lapidus A."/>
            <person name="Lucas S."/>
            <person name="Coutinho P."/>
            <person name="Gong Y."/>
            <person name="Samejima M."/>
            <person name="Mahadevan R."/>
            <person name="Abou-Zaid M."/>
            <person name="de Vries R.P."/>
            <person name="Igarashi K."/>
            <person name="Yadav J.S."/>
            <person name="Grigoriev I.V."/>
            <person name="Master E.R."/>
        </authorList>
    </citation>
    <scope>NUCLEOTIDE SEQUENCE [LARGE SCALE GENOMIC DNA]</scope>
    <source>
        <strain evidence="2 3">HHB-10118-sp</strain>
    </source>
</reference>
<dbReference type="SUPFAM" id="SSF53474">
    <property type="entry name" value="alpha/beta-Hydrolases"/>
    <property type="match status" value="1"/>
</dbReference>
<evidence type="ECO:0000313" key="3">
    <source>
        <dbReference type="Proteomes" id="UP000008370"/>
    </source>
</evidence>
<dbReference type="InParanoid" id="K5VUR7"/>
<feature type="domain" description="AB hydrolase-1" evidence="1">
    <location>
        <begin position="41"/>
        <end position="343"/>
    </location>
</feature>
<dbReference type="GeneID" id="18909844"/>
<proteinExistence type="predicted"/>
<evidence type="ECO:0000259" key="1">
    <source>
        <dbReference type="Pfam" id="PF12697"/>
    </source>
</evidence>
<dbReference type="Gene3D" id="3.40.50.1820">
    <property type="entry name" value="alpha/beta hydrolase"/>
    <property type="match status" value="1"/>
</dbReference>
<dbReference type="InterPro" id="IPR000073">
    <property type="entry name" value="AB_hydrolase_1"/>
</dbReference>
<protein>
    <recommendedName>
        <fullName evidence="1">AB hydrolase-1 domain-containing protein</fullName>
    </recommendedName>
</protein>
<evidence type="ECO:0000313" key="2">
    <source>
        <dbReference type="EMBL" id="EKM50560.1"/>
    </source>
</evidence>
<name>K5VUR7_PHACS</name>
<keyword evidence="3" id="KW-1185">Reference proteome</keyword>
<gene>
    <name evidence="2" type="ORF">PHACADRAFT_178299</name>
</gene>
<dbReference type="RefSeq" id="XP_007400831.1">
    <property type="nucleotide sequence ID" value="XM_007400769.1"/>
</dbReference>
<accession>K5VUR7</accession>
<dbReference type="OrthoDB" id="3251587at2759"/>
<dbReference type="EMBL" id="JH930478">
    <property type="protein sequence ID" value="EKM50560.1"/>
    <property type="molecule type" value="Genomic_DNA"/>
</dbReference>
<dbReference type="InterPro" id="IPR029058">
    <property type="entry name" value="AB_hydrolase_fold"/>
</dbReference>
<dbReference type="KEGG" id="pco:PHACADRAFT_178299"/>
<dbReference type="AlphaFoldDB" id="K5VUR7"/>
<dbReference type="Proteomes" id="UP000008370">
    <property type="component" value="Unassembled WGS sequence"/>
</dbReference>
<dbReference type="HOGENOM" id="CLU_045014_0_0_1"/>
<organism evidence="2 3">
    <name type="scientific">Phanerochaete carnosa (strain HHB-10118-sp)</name>
    <name type="common">White-rot fungus</name>
    <name type="synonym">Peniophora carnosa</name>
    <dbReference type="NCBI Taxonomy" id="650164"/>
    <lineage>
        <taxon>Eukaryota</taxon>
        <taxon>Fungi</taxon>
        <taxon>Dikarya</taxon>
        <taxon>Basidiomycota</taxon>
        <taxon>Agaricomycotina</taxon>
        <taxon>Agaricomycetes</taxon>
        <taxon>Polyporales</taxon>
        <taxon>Phanerochaetaceae</taxon>
        <taxon>Phanerochaete</taxon>
    </lineage>
</organism>